<feature type="compositionally biased region" description="Low complexity" evidence="10">
    <location>
        <begin position="639"/>
        <end position="652"/>
    </location>
</feature>
<feature type="repeat" description="TPR" evidence="9">
    <location>
        <begin position="150"/>
        <end position="183"/>
    </location>
</feature>
<feature type="repeat" description="TPR" evidence="9">
    <location>
        <begin position="187"/>
        <end position="220"/>
    </location>
</feature>
<evidence type="ECO:0000256" key="10">
    <source>
        <dbReference type="SAM" id="MobiDB-lite"/>
    </source>
</evidence>
<dbReference type="OrthoDB" id="418911at2759"/>
<dbReference type="PANTHER" id="PTHR14017:SF1">
    <property type="entry name" value="LD02225P"/>
    <property type="match status" value="1"/>
</dbReference>
<keyword evidence="3" id="KW-0677">Repeat</keyword>
<dbReference type="Pfam" id="PF13176">
    <property type="entry name" value="TPR_7"/>
    <property type="match status" value="1"/>
</dbReference>
<feature type="repeat" description="TPR" evidence="9">
    <location>
        <begin position="46"/>
        <end position="79"/>
    </location>
</feature>
<feature type="repeat" description="TPR" evidence="9">
    <location>
        <begin position="80"/>
        <end position="113"/>
    </location>
</feature>
<keyword evidence="2" id="KW-0678">Repressor</keyword>
<feature type="compositionally biased region" description="Low complexity" evidence="10">
    <location>
        <begin position="514"/>
        <end position="527"/>
    </location>
</feature>
<dbReference type="Pfam" id="PF12895">
    <property type="entry name" value="ANAPC3"/>
    <property type="match status" value="1"/>
</dbReference>
<dbReference type="FunFam" id="1.25.40.10:FF:000078">
    <property type="entry name" value="Transcriptional corepressor Cyc8"/>
    <property type="match status" value="1"/>
</dbReference>
<proteinExistence type="inferred from homology"/>
<organism evidence="11 12">
    <name type="scientific">Geotrichum candidum</name>
    <name type="common">Oospora lactis</name>
    <name type="synonym">Dipodascus geotrichum</name>
    <dbReference type="NCBI Taxonomy" id="1173061"/>
    <lineage>
        <taxon>Eukaryota</taxon>
        <taxon>Fungi</taxon>
        <taxon>Dikarya</taxon>
        <taxon>Ascomycota</taxon>
        <taxon>Saccharomycotina</taxon>
        <taxon>Dipodascomycetes</taxon>
        <taxon>Dipodascales</taxon>
        <taxon>Dipodascaceae</taxon>
        <taxon>Geotrichum</taxon>
    </lineage>
</organism>
<dbReference type="GO" id="GO:0017053">
    <property type="term" value="C:transcription repressor complex"/>
    <property type="evidence" value="ECO:0007669"/>
    <property type="project" value="TreeGrafter"/>
</dbReference>
<evidence type="ECO:0000256" key="8">
    <source>
        <dbReference type="ARBA" id="ARBA00061082"/>
    </source>
</evidence>
<feature type="region of interest" description="Disordered" evidence="10">
    <location>
        <begin position="412"/>
        <end position="527"/>
    </location>
</feature>
<dbReference type="Proteomes" id="UP000242525">
    <property type="component" value="Unassembled WGS sequence"/>
</dbReference>
<keyword evidence="4 9" id="KW-0802">TPR repeat</keyword>
<keyword evidence="5" id="KW-0805">Transcription regulation</keyword>
<dbReference type="GO" id="GO:0000122">
    <property type="term" value="P:negative regulation of transcription by RNA polymerase II"/>
    <property type="evidence" value="ECO:0007669"/>
    <property type="project" value="TreeGrafter"/>
</dbReference>
<sequence>MASLPVLEQGIPRQALIQPQAGVVQPPQQQQLQQDDPFQKLHNETADCWFEVGRLAESMDDFDKAVFAFNASLRYNPYNIATLKAIANLYRSKEKFAKAVEFYKSILNLNQNSGDIWGCLGHCYLMLDELPSAYSAYQEALVRLSDPKDPKLWYGIGILYERSESFQYAEEAFTQVMEMDPRFEKANEIYFRLGIIYKQQQKYQLSLDCFRYILNTPPQPLTEIDIWFQIGHVHEQQKQYPEAKEAYERVLAQNPNHSKVLQQLGWLCHLPGTGFTNQDAAIEYLTKSLETDPADAQSWYLLGRCYMAQQKYNKAYEAYQQAVYRDGQNPTFWCSIGVLYYQINQFRDALDAYFRAIQLNPNISEVWYDLGTLYESCNNQVQDALEAYQRAAELDPQNPHILARLEHLRSGGTSNGGVAPVPGGIGGPGALQRGAPPRPQDVNPHSYHHQQPGPPTNPVWDYQAAQQQQRQQPPAPLHVQQQQQGPAQAPGQQPPPHGQGVALALPQPGPGPQQQPIQAAPQQPQQLPSAVMAPMGQPTATATATLPVLSVAAVPAAPETKPVVAESKPAAPAVATATTKADSATSKNANSNASATKTSTNGNGKAHSSGQKRGAEADPPGPPAAKKAAAAAGEKDGATPDPATAATDSTGSVEKPQRKVAEDSDYDEE</sequence>
<feature type="compositionally biased region" description="Low complexity" evidence="10">
    <location>
        <begin position="463"/>
        <end position="491"/>
    </location>
</feature>
<feature type="region of interest" description="Disordered" evidence="10">
    <location>
        <begin position="556"/>
        <end position="669"/>
    </location>
</feature>
<dbReference type="GO" id="GO:0005634">
    <property type="term" value="C:nucleus"/>
    <property type="evidence" value="ECO:0007669"/>
    <property type="project" value="UniProtKB-SubCell"/>
</dbReference>
<dbReference type="GO" id="GO:0031490">
    <property type="term" value="F:chromatin DNA binding"/>
    <property type="evidence" value="ECO:0007669"/>
    <property type="project" value="TreeGrafter"/>
</dbReference>
<dbReference type="AlphaFoldDB" id="A0A0J9XBP4"/>
<dbReference type="SMART" id="SM00028">
    <property type="entry name" value="TPR"/>
    <property type="match status" value="10"/>
</dbReference>
<dbReference type="InterPro" id="IPR019734">
    <property type="entry name" value="TPR_rpt"/>
</dbReference>
<evidence type="ECO:0000256" key="4">
    <source>
        <dbReference type="ARBA" id="ARBA00022803"/>
    </source>
</evidence>
<dbReference type="PROSITE" id="PS50005">
    <property type="entry name" value="TPR"/>
    <property type="match status" value="7"/>
</dbReference>
<comment type="caution">
    <text evidence="11">The sequence shown here is derived from an EMBL/GenBank/DDBJ whole genome shotgun (WGS) entry which is preliminary data.</text>
</comment>
<dbReference type="SUPFAM" id="SSF48452">
    <property type="entry name" value="TPR-like"/>
    <property type="match status" value="1"/>
</dbReference>
<accession>A0A0J9XBP4</accession>
<dbReference type="Pfam" id="PF13181">
    <property type="entry name" value="TPR_8"/>
    <property type="match status" value="2"/>
</dbReference>
<dbReference type="FunFam" id="1.25.40.10:FF:000403">
    <property type="entry name" value="General transcriptional repressor, putative"/>
    <property type="match status" value="1"/>
</dbReference>
<feature type="compositionally biased region" description="Low complexity" evidence="10">
    <location>
        <begin position="556"/>
        <end position="601"/>
    </location>
</feature>
<dbReference type="Pfam" id="PF00515">
    <property type="entry name" value="TPR_1"/>
    <property type="match status" value="1"/>
</dbReference>
<evidence type="ECO:0000313" key="12">
    <source>
        <dbReference type="Proteomes" id="UP000242525"/>
    </source>
</evidence>
<evidence type="ECO:0000256" key="2">
    <source>
        <dbReference type="ARBA" id="ARBA00022491"/>
    </source>
</evidence>
<dbReference type="PROSITE" id="PS50293">
    <property type="entry name" value="TPR_REGION"/>
    <property type="match status" value="3"/>
</dbReference>
<protein>
    <submittedName>
        <fullName evidence="11">Similar to Saccharomyces cerevisiae YBR112C CYC8 General transcriptional co-repressor acts together with Tup1p</fullName>
    </submittedName>
</protein>
<evidence type="ECO:0000256" key="5">
    <source>
        <dbReference type="ARBA" id="ARBA00023015"/>
    </source>
</evidence>
<evidence type="ECO:0000256" key="7">
    <source>
        <dbReference type="ARBA" id="ARBA00023242"/>
    </source>
</evidence>
<dbReference type="InterPro" id="IPR011990">
    <property type="entry name" value="TPR-like_helical_dom_sf"/>
</dbReference>
<dbReference type="STRING" id="1173061.A0A0J9XBP4"/>
<dbReference type="Gene3D" id="1.25.40.10">
    <property type="entry name" value="Tetratricopeptide repeat domain"/>
    <property type="match status" value="2"/>
</dbReference>
<reference evidence="11" key="1">
    <citation type="submission" date="2014-03" db="EMBL/GenBank/DDBJ databases">
        <authorList>
            <person name="Casaregola S."/>
        </authorList>
    </citation>
    <scope>NUCLEOTIDE SEQUENCE [LARGE SCALE GENOMIC DNA]</scope>
    <source>
        <strain evidence="11">CLIB 918</strain>
    </source>
</reference>
<comment type="similarity">
    <text evidence="8">Belongs to the CYC8/SSN6 family.</text>
</comment>
<evidence type="ECO:0000256" key="6">
    <source>
        <dbReference type="ARBA" id="ARBA00023163"/>
    </source>
</evidence>
<evidence type="ECO:0000256" key="9">
    <source>
        <dbReference type="PROSITE-ProRule" id="PRU00339"/>
    </source>
</evidence>
<dbReference type="EMBL" id="CCBN010000009">
    <property type="protein sequence ID" value="CDO54927.1"/>
    <property type="molecule type" value="Genomic_DNA"/>
</dbReference>
<feature type="repeat" description="TPR" evidence="9">
    <location>
        <begin position="224"/>
        <end position="257"/>
    </location>
</feature>
<feature type="repeat" description="TPR" evidence="9">
    <location>
        <begin position="330"/>
        <end position="363"/>
    </location>
</feature>
<keyword evidence="12" id="KW-1185">Reference proteome</keyword>
<evidence type="ECO:0000313" key="11">
    <source>
        <dbReference type="EMBL" id="CDO54927.1"/>
    </source>
</evidence>
<evidence type="ECO:0000256" key="3">
    <source>
        <dbReference type="ARBA" id="ARBA00022737"/>
    </source>
</evidence>
<name>A0A0J9XBP4_GEOCN</name>
<dbReference type="GO" id="GO:0000978">
    <property type="term" value="F:RNA polymerase II cis-regulatory region sequence-specific DNA binding"/>
    <property type="evidence" value="ECO:0007669"/>
    <property type="project" value="TreeGrafter"/>
</dbReference>
<keyword evidence="6" id="KW-0804">Transcription</keyword>
<keyword evidence="7" id="KW-0539">Nucleus</keyword>
<evidence type="ECO:0000256" key="1">
    <source>
        <dbReference type="ARBA" id="ARBA00004123"/>
    </source>
</evidence>
<comment type="subcellular location">
    <subcellularLocation>
        <location evidence="1">Nucleus</location>
    </subcellularLocation>
</comment>
<dbReference type="PANTHER" id="PTHR14017">
    <property type="entry name" value="LYSINE-SPECIFIC DEMETHYLASE"/>
    <property type="match status" value="1"/>
</dbReference>
<gene>
    <name evidence="11" type="ORF">BN980_GECA09s01407g</name>
</gene>
<feature type="compositionally biased region" description="Polar residues" evidence="10">
    <location>
        <begin position="602"/>
        <end position="611"/>
    </location>
</feature>
<feature type="repeat" description="TPR" evidence="9">
    <location>
        <begin position="296"/>
        <end position="329"/>
    </location>
</feature>
<dbReference type="InterPro" id="IPR051630">
    <property type="entry name" value="Corepressor-Demethylase"/>
</dbReference>